<dbReference type="PANTHER" id="PTHR30518">
    <property type="entry name" value="ENDOLYTIC MUREIN TRANSGLYCOSYLASE"/>
    <property type="match status" value="1"/>
</dbReference>
<dbReference type="EC" id="4.2.2.29" evidence="7"/>
<comment type="subcellular location">
    <subcellularLocation>
        <location evidence="7">Cell inner membrane</location>
        <topology evidence="7">Single-pass membrane protein</topology>
    </subcellularLocation>
</comment>
<comment type="function">
    <text evidence="7">Functions as a peptidoglycan terminase that cleaves nascent peptidoglycan strands endolytically to terminate their elongation.</text>
</comment>
<evidence type="ECO:0000256" key="4">
    <source>
        <dbReference type="ARBA" id="ARBA00023136"/>
    </source>
</evidence>
<evidence type="ECO:0000256" key="3">
    <source>
        <dbReference type="ARBA" id="ARBA00022989"/>
    </source>
</evidence>
<dbReference type="Gene3D" id="3.30.1490.480">
    <property type="entry name" value="Endolytic murein transglycosylase"/>
    <property type="match status" value="1"/>
</dbReference>
<protein>
    <recommendedName>
        <fullName evidence="7">Endolytic murein transglycosylase</fullName>
        <ecNumber evidence="7">4.2.2.29</ecNumber>
    </recommendedName>
    <alternativeName>
        <fullName evidence="7">Peptidoglycan lytic transglycosylase</fullName>
    </alternativeName>
    <alternativeName>
        <fullName evidence="7">Peptidoglycan polymerization terminase</fullName>
    </alternativeName>
</protein>
<dbReference type="NCBIfam" id="TIGR00247">
    <property type="entry name" value="endolytic transglycosylase MltG"/>
    <property type="match status" value="1"/>
</dbReference>
<evidence type="ECO:0000256" key="2">
    <source>
        <dbReference type="ARBA" id="ARBA00022692"/>
    </source>
</evidence>
<evidence type="ECO:0000256" key="5">
    <source>
        <dbReference type="ARBA" id="ARBA00023239"/>
    </source>
</evidence>
<dbReference type="GO" id="GO:0005886">
    <property type="term" value="C:plasma membrane"/>
    <property type="evidence" value="ECO:0007669"/>
    <property type="project" value="UniProtKB-SubCell"/>
</dbReference>
<keyword evidence="6 7" id="KW-0961">Cell wall biogenesis/degradation</keyword>
<dbReference type="PANTHER" id="PTHR30518:SF2">
    <property type="entry name" value="ENDOLYTIC MUREIN TRANSGLYCOSYLASE"/>
    <property type="match status" value="1"/>
</dbReference>
<dbReference type="AlphaFoldDB" id="A0A933L1G4"/>
<organism evidence="9 10">
    <name type="scientific">Devosia nanyangense</name>
    <dbReference type="NCBI Taxonomy" id="1228055"/>
    <lineage>
        <taxon>Bacteria</taxon>
        <taxon>Pseudomonadati</taxon>
        <taxon>Pseudomonadota</taxon>
        <taxon>Alphaproteobacteria</taxon>
        <taxon>Hyphomicrobiales</taxon>
        <taxon>Devosiaceae</taxon>
        <taxon>Devosia</taxon>
    </lineage>
</organism>
<evidence type="ECO:0000313" key="10">
    <source>
        <dbReference type="Proteomes" id="UP000782610"/>
    </source>
</evidence>
<keyword evidence="7" id="KW-0997">Cell inner membrane</keyword>
<evidence type="ECO:0000256" key="7">
    <source>
        <dbReference type="HAMAP-Rule" id="MF_02065"/>
    </source>
</evidence>
<keyword evidence="3 7" id="KW-1133">Transmembrane helix</keyword>
<keyword evidence="4 7" id="KW-0472">Membrane</keyword>
<dbReference type="Pfam" id="PF02618">
    <property type="entry name" value="YceG"/>
    <property type="match status" value="1"/>
</dbReference>
<dbReference type="InterPro" id="IPR003770">
    <property type="entry name" value="MLTG-like"/>
</dbReference>
<keyword evidence="8" id="KW-0175">Coiled coil</keyword>
<dbReference type="Proteomes" id="UP000782610">
    <property type="component" value="Unassembled WGS sequence"/>
</dbReference>
<dbReference type="Gene3D" id="3.30.160.60">
    <property type="entry name" value="Classic Zinc Finger"/>
    <property type="match status" value="1"/>
</dbReference>
<keyword evidence="1 7" id="KW-1003">Cell membrane</keyword>
<keyword evidence="2 7" id="KW-0812">Transmembrane</keyword>
<dbReference type="GO" id="GO:0008932">
    <property type="term" value="F:lytic endotransglycosylase activity"/>
    <property type="evidence" value="ECO:0007669"/>
    <property type="project" value="UniProtKB-UniRule"/>
</dbReference>
<feature type="coiled-coil region" evidence="8">
    <location>
        <begin position="336"/>
        <end position="363"/>
    </location>
</feature>
<dbReference type="GO" id="GO:0071555">
    <property type="term" value="P:cell wall organization"/>
    <property type="evidence" value="ECO:0007669"/>
    <property type="project" value="UniProtKB-KW"/>
</dbReference>
<comment type="caution">
    <text evidence="9">The sequence shown here is derived from an EMBL/GenBank/DDBJ whole genome shotgun (WGS) entry which is preliminary data.</text>
</comment>
<evidence type="ECO:0000256" key="8">
    <source>
        <dbReference type="SAM" id="Coils"/>
    </source>
</evidence>
<evidence type="ECO:0000256" key="6">
    <source>
        <dbReference type="ARBA" id="ARBA00023316"/>
    </source>
</evidence>
<name>A0A933L1G4_9HYPH</name>
<proteinExistence type="inferred from homology"/>
<dbReference type="HAMAP" id="MF_02065">
    <property type="entry name" value="MltG"/>
    <property type="match status" value="1"/>
</dbReference>
<gene>
    <name evidence="7 9" type="primary">mltG</name>
    <name evidence="9" type="ORF">HY834_06370</name>
</gene>
<evidence type="ECO:0000313" key="9">
    <source>
        <dbReference type="EMBL" id="MBI4921357.1"/>
    </source>
</evidence>
<evidence type="ECO:0000256" key="1">
    <source>
        <dbReference type="ARBA" id="ARBA00022475"/>
    </source>
</evidence>
<feature type="transmembrane region" description="Helical" evidence="7">
    <location>
        <begin position="21"/>
        <end position="40"/>
    </location>
</feature>
<dbReference type="EMBL" id="JACRAF010000019">
    <property type="protein sequence ID" value="MBI4921357.1"/>
    <property type="molecule type" value="Genomic_DNA"/>
</dbReference>
<dbReference type="CDD" id="cd08010">
    <property type="entry name" value="MltG_like"/>
    <property type="match status" value="1"/>
</dbReference>
<feature type="site" description="Important for catalytic activity" evidence="7">
    <location>
        <position position="219"/>
    </location>
</feature>
<reference evidence="9" key="1">
    <citation type="submission" date="2020-07" db="EMBL/GenBank/DDBJ databases">
        <title>Huge and variable diversity of episymbiotic CPR bacteria and DPANN archaea in groundwater ecosystems.</title>
        <authorList>
            <person name="He C.Y."/>
            <person name="Keren R."/>
            <person name="Whittaker M."/>
            <person name="Farag I.F."/>
            <person name="Doudna J."/>
            <person name="Cate J.H.D."/>
            <person name="Banfield J.F."/>
        </authorList>
    </citation>
    <scope>NUCLEOTIDE SEQUENCE</scope>
    <source>
        <strain evidence="9">NC_groundwater_1586_Pr3_B-0.1um_66_15</strain>
    </source>
</reference>
<comment type="similarity">
    <text evidence="7">Belongs to the transglycosylase MltG family.</text>
</comment>
<keyword evidence="5 7" id="KW-0456">Lyase</keyword>
<accession>A0A933L1G4</accession>
<sequence>MAADRKRRRKRSSAVMLLNGLLTIVVIGMVVVAAATYFAVRTYYAEGPRAEETAFLVEKGTGIGTIANRLEEQGLIENALLFRGAAQLTKNNAKILPGQYMVPAHASMAAILDIITETKPMEFFVNVIPGETSWQVAEHINDPAQNLTGAAVPAPIEGTLLAVRHDFFPGDSRKSLIEAMEKAMADQVAAIWAARDPAIDDVVKSPKDLVTLASLVEKETGLETERPQVASVFVNRLRKHMRLQTDPSVIYGLTLGKGKLERALTTADLKAKTPYNTYQIDGLPAGPIANPGVEALKAVAHPAGASFLYFVARSADPADGHLFAATYAEHKKNVALYRKAAAADEAEAAKEALEAEQASEAGDTTQ</sequence>
<dbReference type="GO" id="GO:0009252">
    <property type="term" value="P:peptidoglycan biosynthetic process"/>
    <property type="evidence" value="ECO:0007669"/>
    <property type="project" value="UniProtKB-UniRule"/>
</dbReference>
<comment type="catalytic activity">
    <reaction evidence="7">
        <text>a peptidoglycan chain = a peptidoglycan chain with N-acetyl-1,6-anhydromuramyl-[peptide] at the reducing end + a peptidoglycan chain with N-acetylglucosamine at the non-reducing end.</text>
        <dbReference type="EC" id="4.2.2.29"/>
    </reaction>
</comment>